<accession>M5UQY1</accession>
<reference evidence="1 2" key="1">
    <citation type="journal article" date="2013" name="Mar. Genomics">
        <title>Expression of sulfatases in Rhodopirellula baltica and the diversity of sulfatases in the genus Rhodopirellula.</title>
        <authorList>
            <person name="Wegner C.E."/>
            <person name="Richter-Heitmann T."/>
            <person name="Klindworth A."/>
            <person name="Klockow C."/>
            <person name="Richter M."/>
            <person name="Achstetter T."/>
            <person name="Glockner F.O."/>
            <person name="Harder J."/>
        </authorList>
    </citation>
    <scope>NUCLEOTIDE SEQUENCE [LARGE SCALE GENOMIC DNA]</scope>
    <source>
        <strain evidence="1 2">SM41</strain>
    </source>
</reference>
<gene>
    <name evidence="1" type="ORF">RSSM_00167</name>
</gene>
<dbReference type="AlphaFoldDB" id="M5UQY1"/>
<dbReference type="EMBL" id="ANOH01000009">
    <property type="protein sequence ID" value="EMI58398.1"/>
    <property type="molecule type" value="Genomic_DNA"/>
</dbReference>
<protein>
    <submittedName>
        <fullName evidence="1">Uncharacterized protein</fullName>
    </submittedName>
</protein>
<organism evidence="1 2">
    <name type="scientific">Rhodopirellula sallentina SM41</name>
    <dbReference type="NCBI Taxonomy" id="1263870"/>
    <lineage>
        <taxon>Bacteria</taxon>
        <taxon>Pseudomonadati</taxon>
        <taxon>Planctomycetota</taxon>
        <taxon>Planctomycetia</taxon>
        <taxon>Pirellulales</taxon>
        <taxon>Pirellulaceae</taxon>
        <taxon>Rhodopirellula</taxon>
    </lineage>
</organism>
<evidence type="ECO:0000313" key="2">
    <source>
        <dbReference type="Proteomes" id="UP000011885"/>
    </source>
</evidence>
<dbReference type="Proteomes" id="UP000011885">
    <property type="component" value="Unassembled WGS sequence"/>
</dbReference>
<proteinExistence type="predicted"/>
<sequence length="46" mass="5210">MPATTDEFFKKPRRESGVSIADVGVMMDEGAEVCFEFSMLFSDQWS</sequence>
<evidence type="ECO:0000313" key="1">
    <source>
        <dbReference type="EMBL" id="EMI58398.1"/>
    </source>
</evidence>
<comment type="caution">
    <text evidence="1">The sequence shown here is derived from an EMBL/GenBank/DDBJ whole genome shotgun (WGS) entry which is preliminary data.</text>
</comment>
<keyword evidence="2" id="KW-1185">Reference proteome</keyword>
<name>M5UQY1_9BACT</name>